<comment type="caution">
    <text evidence="1">The sequence shown here is derived from an EMBL/GenBank/DDBJ whole genome shotgun (WGS) entry which is preliminary data.</text>
</comment>
<sequence>MPRWLWWAPFWLLLLGFALLWLRYGWRVASITETDVINHYAERYVEERGGDASVTDCVADPGRAFAGIWLVVSCTPKGAVAGDSVDYFVNRLGGLENMGKPGGETPLGPRT</sequence>
<keyword evidence="2" id="KW-1185">Reference proteome</keyword>
<dbReference type="EMBL" id="JBFNXX010000003">
    <property type="protein sequence ID" value="MEW9919137.1"/>
    <property type="molecule type" value="Genomic_DNA"/>
</dbReference>
<gene>
    <name evidence="1" type="ORF">AB2B41_05960</name>
</gene>
<dbReference type="RefSeq" id="WP_367876837.1">
    <property type="nucleotide sequence ID" value="NZ_JBFNXX010000003.1"/>
</dbReference>
<reference evidence="1 2" key="1">
    <citation type="submission" date="2024-07" db="EMBL/GenBank/DDBJ databases">
        <title>Marimonas sp.nov., isolated from tidal-flat sediment.</title>
        <authorList>
            <person name="Jayan J.N."/>
            <person name="Lee S.S."/>
        </authorList>
    </citation>
    <scope>NUCLEOTIDE SEQUENCE [LARGE SCALE GENOMIC DNA]</scope>
    <source>
        <strain evidence="1 2">MJW-29</strain>
    </source>
</reference>
<name>A0ABV3RJH4_9RHOB</name>
<protein>
    <submittedName>
        <fullName evidence="1">Uncharacterized protein</fullName>
    </submittedName>
</protein>
<evidence type="ECO:0000313" key="1">
    <source>
        <dbReference type="EMBL" id="MEW9919137.1"/>
    </source>
</evidence>
<proteinExistence type="predicted"/>
<dbReference type="Proteomes" id="UP001556098">
    <property type="component" value="Unassembled WGS sequence"/>
</dbReference>
<evidence type="ECO:0000313" key="2">
    <source>
        <dbReference type="Proteomes" id="UP001556098"/>
    </source>
</evidence>
<organism evidence="1 2">
    <name type="scientific">Sulfitobacter sediminis</name>
    <dbReference type="NCBI Taxonomy" id="3234186"/>
    <lineage>
        <taxon>Bacteria</taxon>
        <taxon>Pseudomonadati</taxon>
        <taxon>Pseudomonadota</taxon>
        <taxon>Alphaproteobacteria</taxon>
        <taxon>Rhodobacterales</taxon>
        <taxon>Roseobacteraceae</taxon>
        <taxon>Sulfitobacter</taxon>
    </lineage>
</organism>
<accession>A0ABV3RJH4</accession>